<organism evidence="1 2">
    <name type="scientific">Smallanthus sonchifolius</name>
    <dbReference type="NCBI Taxonomy" id="185202"/>
    <lineage>
        <taxon>Eukaryota</taxon>
        <taxon>Viridiplantae</taxon>
        <taxon>Streptophyta</taxon>
        <taxon>Embryophyta</taxon>
        <taxon>Tracheophyta</taxon>
        <taxon>Spermatophyta</taxon>
        <taxon>Magnoliopsida</taxon>
        <taxon>eudicotyledons</taxon>
        <taxon>Gunneridae</taxon>
        <taxon>Pentapetalae</taxon>
        <taxon>asterids</taxon>
        <taxon>campanulids</taxon>
        <taxon>Asterales</taxon>
        <taxon>Asteraceae</taxon>
        <taxon>Asteroideae</taxon>
        <taxon>Heliantheae alliance</taxon>
        <taxon>Millerieae</taxon>
        <taxon>Smallanthus</taxon>
    </lineage>
</organism>
<keyword evidence="2" id="KW-1185">Reference proteome</keyword>
<dbReference type="Proteomes" id="UP001056120">
    <property type="component" value="Linkage Group LG12"/>
</dbReference>
<evidence type="ECO:0000313" key="2">
    <source>
        <dbReference type="Proteomes" id="UP001056120"/>
    </source>
</evidence>
<proteinExistence type="predicted"/>
<comment type="caution">
    <text evidence="1">The sequence shown here is derived from an EMBL/GenBank/DDBJ whole genome shotgun (WGS) entry which is preliminary data.</text>
</comment>
<evidence type="ECO:0000313" key="1">
    <source>
        <dbReference type="EMBL" id="KAI3794591.1"/>
    </source>
</evidence>
<name>A0ACB9HH46_9ASTR</name>
<reference evidence="2" key="1">
    <citation type="journal article" date="2022" name="Mol. Ecol. Resour.">
        <title>The genomes of chicory, endive, great burdock and yacon provide insights into Asteraceae palaeo-polyploidization history and plant inulin production.</title>
        <authorList>
            <person name="Fan W."/>
            <person name="Wang S."/>
            <person name="Wang H."/>
            <person name="Wang A."/>
            <person name="Jiang F."/>
            <person name="Liu H."/>
            <person name="Zhao H."/>
            <person name="Xu D."/>
            <person name="Zhang Y."/>
        </authorList>
    </citation>
    <scope>NUCLEOTIDE SEQUENCE [LARGE SCALE GENOMIC DNA]</scope>
    <source>
        <strain evidence="2">cv. Yunnan</strain>
    </source>
</reference>
<accession>A0ACB9HH46</accession>
<gene>
    <name evidence="1" type="ORF">L1987_37223</name>
</gene>
<dbReference type="EMBL" id="CM042029">
    <property type="protein sequence ID" value="KAI3794591.1"/>
    <property type="molecule type" value="Genomic_DNA"/>
</dbReference>
<sequence length="110" mass="12353">MKLISWRFVLLSIADCSPHSESIIDLAAIPVVLFGSELYIGRLAMASMAFVDTLGVEMEDIFEEVMRIEIGSLMLGDLMSRVSILKKVGENLIKDERDEFLHDSYQNLGD</sequence>
<reference evidence="1 2" key="2">
    <citation type="journal article" date="2022" name="Mol. Ecol. Resour.">
        <title>The genomes of chicory, endive, great burdock and yacon provide insights into Asteraceae paleo-polyploidization history and plant inulin production.</title>
        <authorList>
            <person name="Fan W."/>
            <person name="Wang S."/>
            <person name="Wang H."/>
            <person name="Wang A."/>
            <person name="Jiang F."/>
            <person name="Liu H."/>
            <person name="Zhao H."/>
            <person name="Xu D."/>
            <person name="Zhang Y."/>
        </authorList>
    </citation>
    <scope>NUCLEOTIDE SEQUENCE [LARGE SCALE GENOMIC DNA]</scope>
    <source>
        <strain evidence="2">cv. Yunnan</strain>
        <tissue evidence="1">Leaves</tissue>
    </source>
</reference>
<protein>
    <submittedName>
        <fullName evidence="1">Uncharacterized protein</fullName>
    </submittedName>
</protein>